<sequence>MFVSQFVNMVFGTIGLISWYEGIKEDCTGENLGYLFMNFQITGWEGLDYLCMIIVLFGYLEDEYVRWRFLQCFTVCLFCIIGSVWGTIDMIVHPDQCNPGLMILMWLIMTIEAIHTFVSKIRNIRKFQKYAEGDDVVDRVDPESIQD</sequence>
<reference evidence="2" key="1">
    <citation type="submission" date="2023-07" db="EMBL/GenBank/DDBJ databases">
        <authorList>
            <consortium name="AG Swart"/>
            <person name="Singh M."/>
            <person name="Singh A."/>
            <person name="Seah K."/>
            <person name="Emmerich C."/>
        </authorList>
    </citation>
    <scope>NUCLEOTIDE SEQUENCE</scope>
    <source>
        <strain evidence="2">DP1</strain>
    </source>
</reference>
<organism evidence="2 3">
    <name type="scientific">Euplotes crassus</name>
    <dbReference type="NCBI Taxonomy" id="5936"/>
    <lineage>
        <taxon>Eukaryota</taxon>
        <taxon>Sar</taxon>
        <taxon>Alveolata</taxon>
        <taxon>Ciliophora</taxon>
        <taxon>Intramacronucleata</taxon>
        <taxon>Spirotrichea</taxon>
        <taxon>Hypotrichia</taxon>
        <taxon>Euplotida</taxon>
        <taxon>Euplotidae</taxon>
        <taxon>Moneuplotes</taxon>
    </lineage>
</organism>
<evidence type="ECO:0000313" key="3">
    <source>
        <dbReference type="Proteomes" id="UP001295684"/>
    </source>
</evidence>
<comment type="caution">
    <text evidence="2">The sequence shown here is derived from an EMBL/GenBank/DDBJ whole genome shotgun (WGS) entry which is preliminary data.</text>
</comment>
<keyword evidence="1" id="KW-0812">Transmembrane</keyword>
<name>A0AAD1XZM7_EUPCR</name>
<gene>
    <name evidence="2" type="ORF">ECRASSUSDP1_LOCUS24066</name>
</gene>
<feature type="transmembrane region" description="Helical" evidence="1">
    <location>
        <begin position="41"/>
        <end position="60"/>
    </location>
</feature>
<evidence type="ECO:0000256" key="1">
    <source>
        <dbReference type="SAM" id="Phobius"/>
    </source>
</evidence>
<protein>
    <recommendedName>
        <fullName evidence="4">Transmembrane protein</fullName>
    </recommendedName>
</protein>
<evidence type="ECO:0000313" key="2">
    <source>
        <dbReference type="EMBL" id="CAI2382588.1"/>
    </source>
</evidence>
<dbReference type="AlphaFoldDB" id="A0AAD1XZM7"/>
<evidence type="ECO:0008006" key="4">
    <source>
        <dbReference type="Google" id="ProtNLM"/>
    </source>
</evidence>
<keyword evidence="1" id="KW-0472">Membrane</keyword>
<feature type="transmembrane region" description="Helical" evidence="1">
    <location>
        <begin position="67"/>
        <end position="88"/>
    </location>
</feature>
<feature type="transmembrane region" description="Helical" evidence="1">
    <location>
        <begin position="100"/>
        <end position="118"/>
    </location>
</feature>
<keyword evidence="1" id="KW-1133">Transmembrane helix</keyword>
<proteinExistence type="predicted"/>
<dbReference type="Proteomes" id="UP001295684">
    <property type="component" value="Unassembled WGS sequence"/>
</dbReference>
<accession>A0AAD1XZM7</accession>
<keyword evidence="3" id="KW-1185">Reference proteome</keyword>
<dbReference type="EMBL" id="CAMPGE010024773">
    <property type="protein sequence ID" value="CAI2382588.1"/>
    <property type="molecule type" value="Genomic_DNA"/>
</dbReference>